<reference evidence="3" key="1">
    <citation type="submission" date="2021-01" db="EMBL/GenBank/DDBJ databases">
        <title>A chromosome-scale assembly of European eel, Anguilla anguilla.</title>
        <authorList>
            <person name="Henkel C."/>
            <person name="Jong-Raadsen S.A."/>
            <person name="Dufour S."/>
            <person name="Weltzien F.-A."/>
            <person name="Palstra A.P."/>
            <person name="Pelster B."/>
            <person name="Spaink H.P."/>
            <person name="Van Den Thillart G.E."/>
            <person name="Jansen H."/>
            <person name="Zahm M."/>
            <person name="Klopp C."/>
            <person name="Cedric C."/>
            <person name="Louis A."/>
            <person name="Berthelot C."/>
            <person name="Parey E."/>
            <person name="Roest Crollius H."/>
            <person name="Montfort J."/>
            <person name="Robinson-Rechavi M."/>
            <person name="Bucao C."/>
            <person name="Bouchez O."/>
            <person name="Gislard M."/>
            <person name="Lluch J."/>
            <person name="Milhes M."/>
            <person name="Lampietro C."/>
            <person name="Lopez Roques C."/>
            <person name="Donnadieu C."/>
            <person name="Braasch I."/>
            <person name="Desvignes T."/>
            <person name="Postlethwait J."/>
            <person name="Bobe J."/>
            <person name="Guiguen Y."/>
            <person name="Dirks R."/>
        </authorList>
    </citation>
    <scope>NUCLEOTIDE SEQUENCE</scope>
    <source>
        <strain evidence="3">Tag_6206</strain>
        <tissue evidence="3">Liver</tissue>
    </source>
</reference>
<gene>
    <name evidence="3" type="ORF">ANANG_G00025210</name>
</gene>
<feature type="transmembrane region" description="Helical" evidence="2">
    <location>
        <begin position="76"/>
        <end position="104"/>
    </location>
</feature>
<keyword evidence="2" id="KW-0812">Transmembrane</keyword>
<dbReference type="CDD" id="cd00063">
    <property type="entry name" value="FN3"/>
    <property type="match status" value="1"/>
</dbReference>
<dbReference type="AlphaFoldDB" id="A0A9D3N351"/>
<dbReference type="EMBL" id="JAFIRN010000001">
    <property type="protein sequence ID" value="KAG5857980.1"/>
    <property type="molecule type" value="Genomic_DNA"/>
</dbReference>
<keyword evidence="4" id="KW-1185">Reference proteome</keyword>
<evidence type="ECO:0000313" key="4">
    <source>
        <dbReference type="Proteomes" id="UP001044222"/>
    </source>
</evidence>
<accession>A0A9D3N351</accession>
<evidence type="ECO:0000256" key="1">
    <source>
        <dbReference type="SAM" id="MobiDB-lite"/>
    </source>
</evidence>
<evidence type="ECO:0000313" key="3">
    <source>
        <dbReference type="EMBL" id="KAG5857980.1"/>
    </source>
</evidence>
<keyword evidence="2" id="KW-1133">Transmembrane helix</keyword>
<dbReference type="InterPro" id="IPR003961">
    <property type="entry name" value="FN3_dom"/>
</dbReference>
<comment type="caution">
    <text evidence="3">The sequence shown here is derived from an EMBL/GenBank/DDBJ whole genome shotgun (WGS) entry which is preliminary data.</text>
</comment>
<sequence>MTGPALTPSSGSSRRRKRATEDFQTVQRLAATARSTTLGLLDPKSSYQFRVVPVAGQTAGQPSQKHQAGPGGLSEAAIAGIAAGVPCAILLLVLLILLIVCCACKRRRRETRYPVSRAVDKAVVTQPNLNAPHKLLTGGMKSLGPPDYNLHQVFILQGEGAGSNVPHGPITGSNLASAVGGNV</sequence>
<keyword evidence="2" id="KW-0472">Membrane</keyword>
<feature type="region of interest" description="Disordered" evidence="1">
    <location>
        <begin position="1"/>
        <end position="22"/>
    </location>
</feature>
<proteinExistence type="predicted"/>
<organism evidence="3 4">
    <name type="scientific">Anguilla anguilla</name>
    <name type="common">European freshwater eel</name>
    <name type="synonym">Muraena anguilla</name>
    <dbReference type="NCBI Taxonomy" id="7936"/>
    <lineage>
        <taxon>Eukaryota</taxon>
        <taxon>Metazoa</taxon>
        <taxon>Chordata</taxon>
        <taxon>Craniata</taxon>
        <taxon>Vertebrata</taxon>
        <taxon>Euteleostomi</taxon>
        <taxon>Actinopterygii</taxon>
        <taxon>Neopterygii</taxon>
        <taxon>Teleostei</taxon>
        <taxon>Anguilliformes</taxon>
        <taxon>Anguillidae</taxon>
        <taxon>Anguilla</taxon>
    </lineage>
</organism>
<name>A0A9D3N351_ANGAN</name>
<protein>
    <submittedName>
        <fullName evidence="3">Uncharacterized protein</fullName>
    </submittedName>
</protein>
<dbReference type="Proteomes" id="UP001044222">
    <property type="component" value="Unassembled WGS sequence"/>
</dbReference>
<evidence type="ECO:0000256" key="2">
    <source>
        <dbReference type="SAM" id="Phobius"/>
    </source>
</evidence>